<protein>
    <submittedName>
        <fullName evidence="3">Uncharacterized protein</fullName>
    </submittedName>
</protein>
<evidence type="ECO:0000256" key="1">
    <source>
        <dbReference type="ARBA" id="ARBA00022737"/>
    </source>
</evidence>
<keyword evidence="2" id="KW-0040">ANK repeat</keyword>
<reference evidence="3" key="1">
    <citation type="journal article" date="2020" name="Nature">
        <title>Giant virus diversity and host interactions through global metagenomics.</title>
        <authorList>
            <person name="Schulz F."/>
            <person name="Roux S."/>
            <person name="Paez-Espino D."/>
            <person name="Jungbluth S."/>
            <person name="Walsh D.A."/>
            <person name="Denef V.J."/>
            <person name="McMahon K.D."/>
            <person name="Konstantinidis K.T."/>
            <person name="Eloe-Fadrosh E.A."/>
            <person name="Kyrpides N.C."/>
            <person name="Woyke T."/>
        </authorList>
    </citation>
    <scope>NUCLEOTIDE SEQUENCE</scope>
    <source>
        <strain evidence="3">GVMAG-M-3300023174-102</strain>
    </source>
</reference>
<dbReference type="AlphaFoldDB" id="A0A6C0D160"/>
<dbReference type="InterPro" id="IPR036770">
    <property type="entry name" value="Ankyrin_rpt-contain_sf"/>
</dbReference>
<proteinExistence type="predicted"/>
<dbReference type="PANTHER" id="PTHR24198:SF165">
    <property type="entry name" value="ANKYRIN REPEAT-CONTAINING PROTEIN-RELATED"/>
    <property type="match status" value="1"/>
</dbReference>
<evidence type="ECO:0000313" key="3">
    <source>
        <dbReference type="EMBL" id="QHT09445.1"/>
    </source>
</evidence>
<keyword evidence="1" id="KW-0677">Repeat</keyword>
<dbReference type="PANTHER" id="PTHR24198">
    <property type="entry name" value="ANKYRIN REPEAT AND PROTEIN KINASE DOMAIN-CONTAINING PROTEIN"/>
    <property type="match status" value="1"/>
</dbReference>
<evidence type="ECO:0000256" key="2">
    <source>
        <dbReference type="ARBA" id="ARBA00023043"/>
    </source>
</evidence>
<dbReference type="Gene3D" id="1.25.40.20">
    <property type="entry name" value="Ankyrin repeat-containing domain"/>
    <property type="match status" value="2"/>
</dbReference>
<organism evidence="3">
    <name type="scientific">viral metagenome</name>
    <dbReference type="NCBI Taxonomy" id="1070528"/>
    <lineage>
        <taxon>unclassified sequences</taxon>
        <taxon>metagenomes</taxon>
        <taxon>organismal metagenomes</taxon>
    </lineage>
</organism>
<dbReference type="InterPro" id="IPR002110">
    <property type="entry name" value="Ankyrin_rpt"/>
</dbReference>
<dbReference type="Pfam" id="PF12796">
    <property type="entry name" value="Ank_2"/>
    <property type="match status" value="1"/>
</dbReference>
<dbReference type="EMBL" id="MN739512">
    <property type="protein sequence ID" value="QHT09445.1"/>
    <property type="molecule type" value="Genomic_DNA"/>
</dbReference>
<dbReference type="SUPFAM" id="SSF48403">
    <property type="entry name" value="Ankyrin repeat"/>
    <property type="match status" value="1"/>
</dbReference>
<name>A0A6C0D160_9ZZZZ</name>
<accession>A0A6C0D160</accession>
<sequence>MNHEDLINAIRDNNIRTVISLLRRGVNPTDNRNEAIRQASEHGAIEIATILLFWLGPEYQYVDPTDNNNEAIRMASFYGHTKIVRLLLKWKSPIGFEDVDPTVNNNEAIRKAGENGHVEIVKMLLKWRGTGRLNGKKVDPAVYNNQIIKIASLQGFTEIVKLLINDERVPLTDDLIKMLCVELNNSKENCHKIQNLPNRRKCIVEIDQLRRSLDCRSYLEEKLLRKKFKTNKKLPIELYGEIGKYLGPHVGQYEH</sequence>